<dbReference type="InterPro" id="IPR011989">
    <property type="entry name" value="ARM-like"/>
</dbReference>
<evidence type="ECO:0000256" key="6">
    <source>
        <dbReference type="ARBA" id="ARBA00022552"/>
    </source>
</evidence>
<dbReference type="VEuPathDB" id="FungiDB:AFUB_096350"/>
<evidence type="ECO:0000256" key="8">
    <source>
        <dbReference type="RuleBase" id="RU368021"/>
    </source>
</evidence>
<dbReference type="InterPro" id="IPR016024">
    <property type="entry name" value="ARM-type_fold"/>
</dbReference>
<keyword evidence="6 8" id="KW-0698">rRNA processing</keyword>
<dbReference type="FunFam" id="1.25.10.10:FF:001012">
    <property type="entry name" value="Pre-rRNA-processing protein ipi1"/>
    <property type="match status" value="1"/>
</dbReference>
<dbReference type="PANTHER" id="PTHR16056">
    <property type="entry name" value="REGULATOR OF MICROTUBULE DYNAMICS PROTEIN"/>
    <property type="match status" value="1"/>
</dbReference>
<accession>B0YDP9</accession>
<feature type="domain" description="Pre-rRNA-processing protein Ipi1 N-terminal" evidence="9">
    <location>
        <begin position="148"/>
        <end position="246"/>
    </location>
</feature>
<dbReference type="PANTHER" id="PTHR16056:SF2">
    <property type="entry name" value="TESTIS-EXPRESSED PROTEIN 10"/>
    <property type="match status" value="1"/>
</dbReference>
<keyword evidence="7 8" id="KW-0539">Nucleus</keyword>
<comment type="subcellular location">
    <subcellularLocation>
        <location evidence="2 8">Nucleus</location>
    </subcellularLocation>
</comment>
<comment type="subunit">
    <text evidence="4">Component of the RIX1 complex, composed of IPI1, RIX1/IPI2 and IPI3 in a 1:2:2 stoichiometry. The complex interacts (via RIX1) with MDN1 (via its hexameric AAA ATPase ring) and the pre-60S ribosome particles.</text>
</comment>
<dbReference type="EMBL" id="DS499602">
    <property type="protein sequence ID" value="EDP47783.1"/>
    <property type="molecule type" value="Genomic_DNA"/>
</dbReference>
<gene>
    <name evidence="10" type="ORF">AFUB_096350</name>
</gene>
<dbReference type="Pfam" id="PF12333">
    <property type="entry name" value="Ipi1_N"/>
    <property type="match status" value="1"/>
</dbReference>
<evidence type="ECO:0000313" key="10">
    <source>
        <dbReference type="EMBL" id="EDP47783.1"/>
    </source>
</evidence>
<keyword evidence="5 8" id="KW-0690">Ribosome biogenesis</keyword>
<dbReference type="OrthoDB" id="361362at2759"/>
<comment type="function">
    <text evidence="1 8">Component of the RIX1 complex required for processing of ITS2 sequences from 35S pre-rRNA.</text>
</comment>
<dbReference type="InterPro" id="IPR024679">
    <property type="entry name" value="Ipi1_N"/>
</dbReference>
<evidence type="ECO:0000313" key="11">
    <source>
        <dbReference type="Proteomes" id="UP000001699"/>
    </source>
</evidence>
<evidence type="ECO:0000256" key="4">
    <source>
        <dbReference type="ARBA" id="ARBA00011141"/>
    </source>
</evidence>
<evidence type="ECO:0000256" key="1">
    <source>
        <dbReference type="ARBA" id="ARBA00002355"/>
    </source>
</evidence>
<evidence type="ECO:0000256" key="7">
    <source>
        <dbReference type="ARBA" id="ARBA00023242"/>
    </source>
</evidence>
<evidence type="ECO:0000256" key="3">
    <source>
        <dbReference type="ARBA" id="ARBA00006427"/>
    </source>
</evidence>
<dbReference type="Proteomes" id="UP000001699">
    <property type="component" value="Unassembled WGS sequence"/>
</dbReference>
<dbReference type="Gene3D" id="1.25.10.10">
    <property type="entry name" value="Leucine-rich Repeat Variant"/>
    <property type="match status" value="1"/>
</dbReference>
<organism evidence="10 11">
    <name type="scientific">Aspergillus fumigatus (strain CBS 144.89 / FGSC A1163 / CEA10)</name>
    <name type="common">Neosartorya fumigata</name>
    <dbReference type="NCBI Taxonomy" id="451804"/>
    <lineage>
        <taxon>Eukaryota</taxon>
        <taxon>Fungi</taxon>
        <taxon>Dikarya</taxon>
        <taxon>Ascomycota</taxon>
        <taxon>Pezizomycotina</taxon>
        <taxon>Eurotiomycetes</taxon>
        <taxon>Eurotiomycetidae</taxon>
        <taxon>Eurotiales</taxon>
        <taxon>Aspergillaceae</taxon>
        <taxon>Aspergillus</taxon>
        <taxon>Aspergillus subgen. Fumigati</taxon>
    </lineage>
</organism>
<proteinExistence type="inferred from homology"/>
<evidence type="ECO:0000256" key="5">
    <source>
        <dbReference type="ARBA" id="ARBA00022517"/>
    </source>
</evidence>
<comment type="similarity">
    <text evidence="3 8">Belongs to the IPI1/TEX10 family.</text>
</comment>
<protein>
    <recommendedName>
        <fullName evidence="8">Pre-rRNA-processing protein</fullName>
    </recommendedName>
</protein>
<keyword evidence="11" id="KW-1185">Reference proteome</keyword>
<dbReference type="HOGENOM" id="CLU_050252_2_0_1"/>
<sequence length="361" mass="39083">MGSSAKKKKEKKKDFQVSHASCLHQSITNSAQKTKLKVGKTKAKPDNFTDTSFRAKTITLNQQSLHITAPSSDAQFTHHVSLLSSKSDTQRRDSLAHLTTSLVSRPVDSPLPQPVSVLLPTLLPLILDASSSVRTQLLKLLRALPANDIQDHVPQLLPYIRAGMTHLAADIRVSAVEVLSWLVDVAGAEVVSCAGGWIKTLNCFLSVLGWHTEESSKWSGNRASFGKSGAKGQPMVKVLAALAVFLQAGIGRPDERMDDSSDEDSAPGVSGWEFPLCHAAQHMVPQATAPFVHLNLFGQPRDEEGEMYETREDRYRVFENRFLGAVQRGLESARGEGGEVGRASAGVSKVLKEAIAYGPGV</sequence>
<name>B0YDP9_ASPFC</name>
<dbReference type="SUPFAM" id="SSF48371">
    <property type="entry name" value="ARM repeat"/>
    <property type="match status" value="1"/>
</dbReference>
<dbReference type="GO" id="GO:0120330">
    <property type="term" value="C:rixosome complex"/>
    <property type="evidence" value="ECO:0007669"/>
    <property type="project" value="UniProtKB-UniRule"/>
</dbReference>
<dbReference type="PhylomeDB" id="B0YDP9"/>
<dbReference type="AlphaFoldDB" id="B0YDP9"/>
<evidence type="ECO:0000259" key="9">
    <source>
        <dbReference type="Pfam" id="PF12333"/>
    </source>
</evidence>
<reference evidence="10 11" key="1">
    <citation type="journal article" date="2008" name="PLoS Genet.">
        <title>Genomic islands in the pathogenic filamentous fungus Aspergillus fumigatus.</title>
        <authorList>
            <person name="Fedorova N.D."/>
            <person name="Khaldi N."/>
            <person name="Joardar V.S."/>
            <person name="Maiti R."/>
            <person name="Amedeo P."/>
            <person name="Anderson M.J."/>
            <person name="Crabtree J."/>
            <person name="Silva J.C."/>
            <person name="Badger J.H."/>
            <person name="Albarraq A."/>
            <person name="Angiuoli S."/>
            <person name="Bussey H."/>
            <person name="Bowyer P."/>
            <person name="Cotty P.J."/>
            <person name="Dyer P.S."/>
            <person name="Egan A."/>
            <person name="Galens K."/>
            <person name="Fraser-Liggett C.M."/>
            <person name="Haas B.J."/>
            <person name="Inman J.M."/>
            <person name="Kent R."/>
            <person name="Lemieux S."/>
            <person name="Malavazi I."/>
            <person name="Orvis J."/>
            <person name="Roemer T."/>
            <person name="Ronning C.M."/>
            <person name="Sundaram J.P."/>
            <person name="Sutton G."/>
            <person name="Turner G."/>
            <person name="Venter J.C."/>
            <person name="White O.R."/>
            <person name="Whitty B.R."/>
            <person name="Youngman P."/>
            <person name="Wolfe K.H."/>
            <person name="Goldman G.H."/>
            <person name="Wortman J.R."/>
            <person name="Jiang B."/>
            <person name="Denning D.W."/>
            <person name="Nierman W.C."/>
        </authorList>
    </citation>
    <scope>NUCLEOTIDE SEQUENCE [LARGE SCALE GENOMIC DNA]</scope>
    <source>
        <strain evidence="11">CBS 144.89 / FGSC A1163 / CEA10</strain>
    </source>
</reference>
<dbReference type="GO" id="GO:0005634">
    <property type="term" value="C:nucleus"/>
    <property type="evidence" value="ECO:0007669"/>
    <property type="project" value="UniProtKB-SubCell"/>
</dbReference>
<evidence type="ECO:0000256" key="2">
    <source>
        <dbReference type="ARBA" id="ARBA00004123"/>
    </source>
</evidence>
<dbReference type="GO" id="GO:0006364">
    <property type="term" value="P:rRNA processing"/>
    <property type="evidence" value="ECO:0007669"/>
    <property type="project" value="UniProtKB-UniRule"/>
</dbReference>